<dbReference type="EMBL" id="JAKZEU010000001">
    <property type="protein sequence ID" value="MCQ0969345.1"/>
    <property type="molecule type" value="Genomic_DNA"/>
</dbReference>
<dbReference type="InterPro" id="IPR036852">
    <property type="entry name" value="Peptidase_S8/S53_dom_sf"/>
</dbReference>
<dbReference type="Gene3D" id="3.40.50.200">
    <property type="entry name" value="Peptidase S8/S53 domain"/>
    <property type="match status" value="1"/>
</dbReference>
<comment type="caution">
    <text evidence="2">The sequence shown here is derived from an EMBL/GenBank/DDBJ whole genome shotgun (WGS) entry which is preliminary data.</text>
</comment>
<sequence length="588" mass="63190">MIAMAMLEAFRQFLRDPGGVLPRDAINHELKPYDSDAERAVGLGYLDPQAMPDDPDKACIIGVIDDAMPFAHESLRTESGHSRVAAYWAQDAVHDPAAPVGGDLPSGVELRGQMIDALLERLGAATLPDEDALYRRAGTVDFARPQRHSAAYEAGHGASVLGLAARFDPWDARGRNHPVLAVGLPARVSEDSMGVLAPLYILASIMFIITRARRLCRMIEDVRGLPAHSVKMPVVINISYGISAGPRDGSTLLERFIDAVSTMQASDLGPIRFVLPMGNHRQARLVGVGRRGDQVGWRIQPDDLTHSAVEIWGPRHRNRPERPFAIHLAAPGMEPVATVFSAHGQMSLLRDATGAEIARAYYQSIRGEGGRWREGITVIAPPTCPGELGQPYAPPGDWAIRIDPSAPSGAYEISVQRDETIHGFHREARQSRLEDPRYTVREPNDRAILLDLPSSPGQRPIVRRRGTISAYAGGRAAIRAGSANGLARGASFYSGLNRGGSSGDVQTFVDPSDARLGTSVQGRDSGARRYGTGTSMSAPQITRWLAATLANGTVPNDRAAAVALADAVSRGLAGAVPILPSESNRPEF</sequence>
<reference evidence="2 3" key="1">
    <citation type="submission" date="2022-03" db="EMBL/GenBank/DDBJ databases">
        <authorList>
            <person name="He Y."/>
        </authorList>
    </citation>
    <scope>NUCLEOTIDE SEQUENCE [LARGE SCALE GENOMIC DNA]</scope>
    <source>
        <strain evidence="2 3">TK19116</strain>
        <plasmid evidence="2">unnamed1</plasmid>
    </source>
</reference>
<evidence type="ECO:0008006" key="4">
    <source>
        <dbReference type="Google" id="ProtNLM"/>
    </source>
</evidence>
<geneLocation type="plasmid" evidence="2">
    <name>unnamed1</name>
</geneLocation>
<dbReference type="RefSeq" id="WP_255328289.1">
    <property type="nucleotide sequence ID" value="NZ_JAKZEU010000001.1"/>
</dbReference>
<dbReference type="Gene3D" id="2.60.120.1290">
    <property type="match status" value="1"/>
</dbReference>
<evidence type="ECO:0000313" key="2">
    <source>
        <dbReference type="EMBL" id="MCQ0969345.1"/>
    </source>
</evidence>
<evidence type="ECO:0000313" key="3">
    <source>
        <dbReference type="Proteomes" id="UP001203945"/>
    </source>
</evidence>
<dbReference type="SUPFAM" id="SSF52743">
    <property type="entry name" value="Subtilisin-like"/>
    <property type="match status" value="1"/>
</dbReference>
<organism evidence="2 3">
    <name type="scientific">Paracoccus albicereus</name>
    <dbReference type="NCBI Taxonomy" id="2922394"/>
    <lineage>
        <taxon>Bacteria</taxon>
        <taxon>Pseudomonadati</taxon>
        <taxon>Pseudomonadota</taxon>
        <taxon>Alphaproteobacteria</taxon>
        <taxon>Rhodobacterales</taxon>
        <taxon>Paracoccaceae</taxon>
        <taxon>Paracoccus</taxon>
    </lineage>
</organism>
<keyword evidence="3" id="KW-1185">Reference proteome</keyword>
<proteinExistence type="predicted"/>
<name>A0ABT1MM30_9RHOB</name>
<accession>A0ABT1MM30</accession>
<evidence type="ECO:0000256" key="1">
    <source>
        <dbReference type="SAM" id="MobiDB-lite"/>
    </source>
</evidence>
<feature type="region of interest" description="Disordered" evidence="1">
    <location>
        <begin position="515"/>
        <end position="534"/>
    </location>
</feature>
<protein>
    <recommendedName>
        <fullName evidence="4">Peptidase S8/S53 domain-containing protein</fullName>
    </recommendedName>
</protein>
<dbReference type="Proteomes" id="UP001203945">
    <property type="component" value="Unassembled WGS sequence"/>
</dbReference>
<keyword evidence="2" id="KW-0614">Plasmid</keyword>
<gene>
    <name evidence="2" type="ORF">MLD63_02690</name>
</gene>